<evidence type="ECO:0000256" key="3">
    <source>
        <dbReference type="ARBA" id="ARBA00022723"/>
    </source>
</evidence>
<feature type="compositionally biased region" description="Polar residues" evidence="10">
    <location>
        <begin position="462"/>
        <end position="471"/>
    </location>
</feature>
<dbReference type="InterPro" id="IPR035979">
    <property type="entry name" value="RBD_domain_sf"/>
</dbReference>
<feature type="region of interest" description="Disordered" evidence="10">
    <location>
        <begin position="65"/>
        <end position="139"/>
    </location>
</feature>
<keyword evidence="3" id="KW-0479">Metal-binding</keyword>
<feature type="domain" description="RRM" evidence="11">
    <location>
        <begin position="142"/>
        <end position="228"/>
    </location>
</feature>
<keyword evidence="6 8" id="KW-0694">RNA-binding</keyword>
<dbReference type="PROSITE" id="PS50199">
    <property type="entry name" value="ZF_RANBP2_2"/>
    <property type="match status" value="1"/>
</dbReference>
<evidence type="ECO:0000313" key="14">
    <source>
        <dbReference type="WBParaSite" id="PTRK_0000487400.1"/>
    </source>
</evidence>
<evidence type="ECO:0000256" key="4">
    <source>
        <dbReference type="ARBA" id="ARBA00022771"/>
    </source>
</evidence>
<dbReference type="Gene3D" id="4.10.1060.10">
    <property type="entry name" value="Zinc finger, RanBP2-type"/>
    <property type="match status" value="1"/>
</dbReference>
<comment type="subcellular location">
    <subcellularLocation>
        <location evidence="1">Nucleus</location>
    </subcellularLocation>
</comment>
<evidence type="ECO:0000313" key="13">
    <source>
        <dbReference type="Proteomes" id="UP000038045"/>
    </source>
</evidence>
<evidence type="ECO:0000256" key="2">
    <source>
        <dbReference type="ARBA" id="ARBA00008448"/>
    </source>
</evidence>
<dbReference type="GO" id="GO:0005634">
    <property type="term" value="C:nucleus"/>
    <property type="evidence" value="ECO:0007669"/>
    <property type="project" value="UniProtKB-SubCell"/>
</dbReference>
<dbReference type="GO" id="GO:0008270">
    <property type="term" value="F:zinc ion binding"/>
    <property type="evidence" value="ECO:0007669"/>
    <property type="project" value="UniProtKB-KW"/>
</dbReference>
<keyword evidence="5" id="KW-0862">Zinc</keyword>
<dbReference type="GO" id="GO:0006355">
    <property type="term" value="P:regulation of DNA-templated transcription"/>
    <property type="evidence" value="ECO:0007669"/>
    <property type="project" value="InterPro"/>
</dbReference>
<feature type="compositionally biased region" description="Basic and acidic residues" evidence="10">
    <location>
        <begin position="336"/>
        <end position="353"/>
    </location>
</feature>
<feature type="compositionally biased region" description="Low complexity" evidence="10">
    <location>
        <begin position="410"/>
        <end position="421"/>
    </location>
</feature>
<keyword evidence="7" id="KW-0539">Nucleus</keyword>
<dbReference type="WBParaSite" id="PTRK_0000487400.1">
    <property type="protein sequence ID" value="PTRK_0000487400.1"/>
    <property type="gene ID" value="PTRK_0000487400"/>
</dbReference>
<feature type="domain" description="RanBP2-type" evidence="12">
    <location>
        <begin position="429"/>
        <end position="457"/>
    </location>
</feature>
<reference evidence="14" key="1">
    <citation type="submission" date="2017-02" db="UniProtKB">
        <authorList>
            <consortium name="WormBaseParasite"/>
        </authorList>
    </citation>
    <scope>IDENTIFICATION</scope>
</reference>
<evidence type="ECO:0000256" key="7">
    <source>
        <dbReference type="ARBA" id="ARBA00023242"/>
    </source>
</evidence>
<dbReference type="InterPro" id="IPR036443">
    <property type="entry name" value="Znf_RanBP2_sf"/>
</dbReference>
<evidence type="ECO:0000256" key="8">
    <source>
        <dbReference type="PROSITE-ProRule" id="PRU00176"/>
    </source>
</evidence>
<dbReference type="PROSITE" id="PS50102">
    <property type="entry name" value="RRM"/>
    <property type="match status" value="1"/>
</dbReference>
<organism evidence="13 14">
    <name type="scientific">Parastrongyloides trichosuri</name>
    <name type="common">Possum-specific nematode worm</name>
    <dbReference type="NCBI Taxonomy" id="131310"/>
    <lineage>
        <taxon>Eukaryota</taxon>
        <taxon>Metazoa</taxon>
        <taxon>Ecdysozoa</taxon>
        <taxon>Nematoda</taxon>
        <taxon>Chromadorea</taxon>
        <taxon>Rhabditida</taxon>
        <taxon>Tylenchina</taxon>
        <taxon>Panagrolaimomorpha</taxon>
        <taxon>Strongyloidoidea</taxon>
        <taxon>Strongyloididae</taxon>
        <taxon>Parastrongyloides</taxon>
    </lineage>
</organism>
<dbReference type="GO" id="GO:0003723">
    <property type="term" value="F:RNA binding"/>
    <property type="evidence" value="ECO:0007669"/>
    <property type="project" value="UniProtKB-UniRule"/>
</dbReference>
<dbReference type="AlphaFoldDB" id="A0A0N4ZBG2"/>
<dbReference type="InterPro" id="IPR000504">
    <property type="entry name" value="RRM_dom"/>
</dbReference>
<sequence length="492" mass="53872">MYGNNSQRKYKKIVINNFKINFIKEFNQNPSDGQVSGDNPLLNKETWGEYHLHCTGDQGNYYNNSSDNNCEGNQDHEKHDDNNYTSGLAYANDGGSVGYNDKIIGERDQNSSNQNDGEYNKSERGHSQAGGSDKSQGTVSKESLFFSGIPSNVDESYIKEVFGYGGQIAISEFNGRPRIKLYMDRGTFKGECMITYTNAMTAKEVLEKFNGSTFPGTESVLTVNYAVFKERNSSDSRGSRGNRGSGMRGSFRGGNRGGNRGGPDRGNYNRNGYNQRQTPYGNPRENQRGRGGRGSFVDRGNSHSNMNQGPMYGQYPPGDGYQSGSGATFDGSFRGGRRDGNRGGFSGDRRGGYSDRGGFRGGRGNSGPYGGGGRDSYNQGSGYQSGYNNDQGSKNGYNNRGNNRGGRGNYRGNQTQQNNRGAPGNSEIRPNDWVCPCGNNNFAFRTECNKCKAPKRNCYTGAGTQSNNFQSDVKGYISNGPRANDVNDSQYF</sequence>
<feature type="region of interest" description="Disordered" evidence="10">
    <location>
        <begin position="462"/>
        <end position="492"/>
    </location>
</feature>
<feature type="compositionally biased region" description="Gly residues" evidence="10">
    <location>
        <begin position="241"/>
        <end position="261"/>
    </location>
</feature>
<dbReference type="SMART" id="SM00360">
    <property type="entry name" value="RRM"/>
    <property type="match status" value="1"/>
</dbReference>
<accession>A0A0N4ZBG2</accession>
<dbReference type="SUPFAM" id="SSF90209">
    <property type="entry name" value="Ran binding protein zinc finger-like"/>
    <property type="match status" value="1"/>
</dbReference>
<dbReference type="InterPro" id="IPR012677">
    <property type="entry name" value="Nucleotide-bd_a/b_plait_sf"/>
</dbReference>
<feature type="compositionally biased region" description="Polar residues" evidence="10">
    <location>
        <begin position="379"/>
        <end position="394"/>
    </location>
</feature>
<proteinExistence type="inferred from homology"/>
<dbReference type="SMART" id="SM00547">
    <property type="entry name" value="ZnF_RBZ"/>
    <property type="match status" value="1"/>
</dbReference>
<protein>
    <submittedName>
        <fullName evidence="14">RNA-binding protein</fullName>
    </submittedName>
</protein>
<feature type="compositionally biased region" description="Low complexity" evidence="10">
    <location>
        <begin position="265"/>
        <end position="274"/>
    </location>
</feature>
<evidence type="ECO:0000256" key="6">
    <source>
        <dbReference type="ARBA" id="ARBA00022884"/>
    </source>
</evidence>
<dbReference type="SUPFAM" id="SSF54928">
    <property type="entry name" value="RNA-binding domain, RBD"/>
    <property type="match status" value="1"/>
</dbReference>
<evidence type="ECO:0000256" key="10">
    <source>
        <dbReference type="SAM" id="MobiDB-lite"/>
    </source>
</evidence>
<dbReference type="Gene3D" id="3.30.70.330">
    <property type="match status" value="1"/>
</dbReference>
<dbReference type="InterPro" id="IPR001876">
    <property type="entry name" value="Znf_RanBP2"/>
</dbReference>
<feature type="compositionally biased region" description="Gly residues" evidence="10">
    <location>
        <begin position="359"/>
        <end position="374"/>
    </location>
</feature>
<comment type="similarity">
    <text evidence="2">Belongs to the RRM TET family.</text>
</comment>
<dbReference type="STRING" id="131310.A0A0N4ZBG2"/>
<dbReference type="PANTHER" id="PTHR23238">
    <property type="entry name" value="RNA BINDING PROTEIN"/>
    <property type="match status" value="1"/>
</dbReference>
<keyword evidence="13" id="KW-1185">Reference proteome</keyword>
<feature type="compositionally biased region" description="Polar residues" evidence="10">
    <location>
        <begin position="129"/>
        <end position="139"/>
    </location>
</feature>
<evidence type="ECO:0000256" key="9">
    <source>
        <dbReference type="PROSITE-ProRule" id="PRU00322"/>
    </source>
</evidence>
<dbReference type="InterPro" id="IPR034870">
    <property type="entry name" value="TET_fam"/>
</dbReference>
<name>A0A0N4ZBG2_PARTI</name>
<evidence type="ECO:0000256" key="1">
    <source>
        <dbReference type="ARBA" id="ARBA00004123"/>
    </source>
</evidence>
<dbReference type="Pfam" id="PF00076">
    <property type="entry name" value="RRM_1"/>
    <property type="match status" value="1"/>
</dbReference>
<evidence type="ECO:0000259" key="12">
    <source>
        <dbReference type="PROSITE" id="PS50199"/>
    </source>
</evidence>
<dbReference type="Proteomes" id="UP000038045">
    <property type="component" value="Unplaced"/>
</dbReference>
<evidence type="ECO:0000256" key="5">
    <source>
        <dbReference type="ARBA" id="ARBA00022833"/>
    </source>
</evidence>
<evidence type="ECO:0000259" key="11">
    <source>
        <dbReference type="PROSITE" id="PS50102"/>
    </source>
</evidence>
<feature type="region of interest" description="Disordered" evidence="10">
    <location>
        <begin position="232"/>
        <end position="430"/>
    </location>
</feature>
<keyword evidence="4 9" id="KW-0863">Zinc-finger</keyword>
<feature type="compositionally biased region" description="Basic and acidic residues" evidence="10">
    <location>
        <begin position="73"/>
        <end position="82"/>
    </location>
</feature>